<dbReference type="AlphaFoldDB" id="F8F2L6"/>
<organism evidence="1 2">
    <name type="scientific">Gracilinema caldarium (strain ATCC 51460 / DSM 7334 / H1)</name>
    <name type="common">Treponema caldarium</name>
    <dbReference type="NCBI Taxonomy" id="744872"/>
    <lineage>
        <taxon>Bacteria</taxon>
        <taxon>Pseudomonadati</taxon>
        <taxon>Spirochaetota</taxon>
        <taxon>Spirochaetia</taxon>
        <taxon>Spirochaetales</taxon>
        <taxon>Breznakiellaceae</taxon>
        <taxon>Gracilinema</taxon>
    </lineage>
</organism>
<dbReference type="Proteomes" id="UP000000503">
    <property type="component" value="Chromosome"/>
</dbReference>
<reference evidence="2" key="1">
    <citation type="journal article" date="2013" name="Stand. Genomic Sci.">
        <title>Genome sequence of the thermophilic fresh-water bacterium Spirochaeta caldaria type strain (H1(T)), reclassification of Spirochaeta caldaria, Spirochaeta stenostrepta, and Spirochaeta zuelzerae in the genus Treponema as Treponema caldaria comb. nov., Treponema stenostrepta comb. nov., and Treponema zuelzerae comb. nov., and emendation of the genus Treponema.</title>
        <authorList>
            <person name="Abt B."/>
            <person name="Goker M."/>
            <person name="Scheuner C."/>
            <person name="Han C."/>
            <person name="Lu M."/>
            <person name="Misra M."/>
            <person name="Lapidus A."/>
            <person name="Nolan M."/>
            <person name="Lucas S."/>
            <person name="Hammon N."/>
            <person name="Deshpande S."/>
            <person name="Cheng J.F."/>
            <person name="Tapia R."/>
            <person name="Goodwin L.A."/>
            <person name="Pitluck S."/>
            <person name="Liolios K."/>
            <person name="Pagani I."/>
            <person name="Ivanova N."/>
            <person name="Mavromatis K."/>
            <person name="Mikhailova N."/>
            <person name="Huntemann M."/>
            <person name="Pati A."/>
            <person name="Chen A."/>
            <person name="Palaniappan K."/>
            <person name="Land M."/>
            <person name="Hauser L."/>
            <person name="Jeffries C.D."/>
            <person name="Rohde M."/>
            <person name="Spring S."/>
            <person name="Gronow S."/>
            <person name="Detter J.C."/>
            <person name="Bristow J."/>
            <person name="Eisen J.A."/>
            <person name="Markowitz V."/>
            <person name="Hugenholtz P."/>
            <person name="Kyrpides N.C."/>
            <person name="Woyke T."/>
            <person name="Klenk H.P."/>
        </authorList>
    </citation>
    <scope>NUCLEOTIDE SEQUENCE</scope>
    <source>
        <strain evidence="2">ATCC 51460 / DSM 7334 / H1</strain>
    </source>
</reference>
<dbReference type="STRING" id="744872.Spica_0981"/>
<dbReference type="eggNOG" id="COG3250">
    <property type="taxonomic scope" value="Bacteria"/>
</dbReference>
<dbReference type="PANTHER" id="PTHR35868:SF3">
    <property type="entry name" value="DUF2804 DOMAIN-CONTAINING PROTEIN"/>
    <property type="match status" value="1"/>
</dbReference>
<evidence type="ECO:0008006" key="3">
    <source>
        <dbReference type="Google" id="ProtNLM"/>
    </source>
</evidence>
<accession>F8F2L6</accession>
<name>F8F2L6_GRAC1</name>
<dbReference type="EMBL" id="CP002868">
    <property type="protein sequence ID" value="AEJ19131.1"/>
    <property type="molecule type" value="Genomic_DNA"/>
</dbReference>
<evidence type="ECO:0000313" key="2">
    <source>
        <dbReference type="Proteomes" id="UP000000503"/>
    </source>
</evidence>
<evidence type="ECO:0000313" key="1">
    <source>
        <dbReference type="EMBL" id="AEJ19131.1"/>
    </source>
</evidence>
<dbReference type="InterPro" id="IPR021243">
    <property type="entry name" value="DUF2804"/>
</dbReference>
<dbReference type="PANTHER" id="PTHR35868">
    <property type="entry name" value="DUF2804 DOMAIN-CONTAINING PROTEIN-RELATED"/>
    <property type="match status" value="1"/>
</dbReference>
<dbReference type="HOGENOM" id="CLU_068418_0_0_12"/>
<sequence>MQGRRPSIAEEVKTPQSLLNEKGKLVHTGWARGPLWLYSRSAIRGAFTRIVEYDRYFLFSDMAILVFEITNMGRMIYASVQISNMVQGATFYDAYRITTPLGMVDLPSSCDSGTVKIKQKNCIIDFSVMEKGSRLIKVDLPTFYGGTGLRGVVVLTPFETKEGLATVQPWRRDKKAFRYNLRNPTYKVEGVMQLGNEELIFTTDNGWGALDWNRGCYPHGEVHYLAIASGVCGGRLIGSCIGYGMEDNSSGTENAFFLDGKLHKLGHVTFRISPRDWLAPWYFSSDDKRLSMEFQPVLEYRIKHSLFFQTIKERRVFGYISGAFIEETGSIYTFHNIPSYTEQQKLKL</sequence>
<protein>
    <recommendedName>
        <fullName evidence="3">DUF2804 domain-containing protein</fullName>
    </recommendedName>
</protein>
<keyword evidence="2" id="KW-1185">Reference proteome</keyword>
<dbReference type="OrthoDB" id="9762066at2"/>
<proteinExistence type="predicted"/>
<dbReference type="KEGG" id="scd:Spica_0981"/>
<dbReference type="Pfam" id="PF10974">
    <property type="entry name" value="DUF2804"/>
    <property type="match status" value="1"/>
</dbReference>
<gene>
    <name evidence="1" type="ordered locus">Spica_0981</name>
</gene>